<proteinExistence type="predicted"/>
<reference evidence="2" key="1">
    <citation type="journal article" date="2020" name="Stud. Mycol.">
        <title>101 Dothideomycetes genomes: a test case for predicting lifestyles and emergence of pathogens.</title>
        <authorList>
            <person name="Haridas S."/>
            <person name="Albert R."/>
            <person name="Binder M."/>
            <person name="Bloem J."/>
            <person name="Labutti K."/>
            <person name="Salamov A."/>
            <person name="Andreopoulos B."/>
            <person name="Baker S."/>
            <person name="Barry K."/>
            <person name="Bills G."/>
            <person name="Bluhm B."/>
            <person name="Cannon C."/>
            <person name="Castanera R."/>
            <person name="Culley D."/>
            <person name="Daum C."/>
            <person name="Ezra D."/>
            <person name="Gonzalez J."/>
            <person name="Henrissat B."/>
            <person name="Kuo A."/>
            <person name="Liang C."/>
            <person name="Lipzen A."/>
            <person name="Lutzoni F."/>
            <person name="Magnuson J."/>
            <person name="Mondo S."/>
            <person name="Nolan M."/>
            <person name="Ohm R."/>
            <person name="Pangilinan J."/>
            <person name="Park H.-J."/>
            <person name="Ramirez L."/>
            <person name="Alfaro M."/>
            <person name="Sun H."/>
            <person name="Tritt A."/>
            <person name="Yoshinaga Y."/>
            <person name="Zwiers L.-H."/>
            <person name="Turgeon B."/>
            <person name="Goodwin S."/>
            <person name="Spatafora J."/>
            <person name="Crous P."/>
            <person name="Grigoriev I."/>
        </authorList>
    </citation>
    <scope>NUCLEOTIDE SEQUENCE</scope>
    <source>
        <strain evidence="2">CBS 123094</strain>
    </source>
</reference>
<keyword evidence="1" id="KW-0732">Signal</keyword>
<accession>A0A6A5W1N6</accession>
<feature type="chain" id="PRO_5025691030" description="Malate dehydrogenase" evidence="1">
    <location>
        <begin position="21"/>
        <end position="241"/>
    </location>
</feature>
<dbReference type="AlphaFoldDB" id="A0A6A5W1N6"/>
<sequence>MLFSNTITLIMALAPATLFAAPTPTKVFDSIAEVIARRHLSGAQIQSIENGNCDLSRASMPIAPTPLPVVSAGLTLRHVAVGRGTQNYTCTAGAPAPVAVGAVATLYNATCAAVRAPAVLASVTKLALDHPIPDSELAAHMLSGHHIFIGAPAAPFFDLNAGLNGYGSVTGAKAGNSTAPATASKGTNNLGSVPWLKLKGTAGDYKEIYRINTAGGVAPKTCDGIVGTFEVDYAAEYWFFA</sequence>
<protein>
    <recommendedName>
        <fullName evidence="4">Malate dehydrogenase</fullName>
    </recommendedName>
</protein>
<feature type="signal peptide" evidence="1">
    <location>
        <begin position="1"/>
        <end position="20"/>
    </location>
</feature>
<dbReference type="OrthoDB" id="1859733at2759"/>
<dbReference type="EMBL" id="ML977636">
    <property type="protein sequence ID" value="KAF1995630.1"/>
    <property type="molecule type" value="Genomic_DNA"/>
</dbReference>
<dbReference type="Pfam" id="PF11937">
    <property type="entry name" value="DUF3455"/>
    <property type="match status" value="1"/>
</dbReference>
<evidence type="ECO:0000313" key="2">
    <source>
        <dbReference type="EMBL" id="KAF1995630.1"/>
    </source>
</evidence>
<organism evidence="2 3">
    <name type="scientific">Amniculicola lignicola CBS 123094</name>
    <dbReference type="NCBI Taxonomy" id="1392246"/>
    <lineage>
        <taxon>Eukaryota</taxon>
        <taxon>Fungi</taxon>
        <taxon>Dikarya</taxon>
        <taxon>Ascomycota</taxon>
        <taxon>Pezizomycotina</taxon>
        <taxon>Dothideomycetes</taxon>
        <taxon>Pleosporomycetidae</taxon>
        <taxon>Pleosporales</taxon>
        <taxon>Amniculicolaceae</taxon>
        <taxon>Amniculicola</taxon>
    </lineage>
</organism>
<dbReference type="PANTHER" id="PTHR35567:SF1">
    <property type="entry name" value="CONSERVED FUNGAL PROTEIN (AFU_ORTHOLOGUE AFUA_1G14230)"/>
    <property type="match status" value="1"/>
</dbReference>
<name>A0A6A5W1N6_9PLEO</name>
<gene>
    <name evidence="2" type="ORF">P154DRAFT_556702</name>
</gene>
<evidence type="ECO:0000256" key="1">
    <source>
        <dbReference type="SAM" id="SignalP"/>
    </source>
</evidence>
<evidence type="ECO:0000313" key="3">
    <source>
        <dbReference type="Proteomes" id="UP000799779"/>
    </source>
</evidence>
<dbReference type="PANTHER" id="PTHR35567">
    <property type="entry name" value="MALATE DEHYDROGENASE (AFU_ORTHOLOGUE AFUA_2G13800)"/>
    <property type="match status" value="1"/>
</dbReference>
<dbReference type="InterPro" id="IPR021851">
    <property type="entry name" value="DUF3455"/>
</dbReference>
<evidence type="ECO:0008006" key="4">
    <source>
        <dbReference type="Google" id="ProtNLM"/>
    </source>
</evidence>
<dbReference type="Proteomes" id="UP000799779">
    <property type="component" value="Unassembled WGS sequence"/>
</dbReference>
<keyword evidence="3" id="KW-1185">Reference proteome</keyword>